<evidence type="ECO:0000256" key="4">
    <source>
        <dbReference type="ARBA" id="ARBA00022723"/>
    </source>
</evidence>
<dbReference type="InterPro" id="IPR015943">
    <property type="entry name" value="WD40/YVTN_repeat-like_dom_sf"/>
</dbReference>
<evidence type="ECO:0000256" key="7">
    <source>
        <dbReference type="ARBA" id="ARBA00022833"/>
    </source>
</evidence>
<gene>
    <name evidence="14" type="ORF">Fcan01_21356</name>
</gene>
<organism evidence="14 15">
    <name type="scientific">Folsomia candida</name>
    <name type="common">Springtail</name>
    <dbReference type="NCBI Taxonomy" id="158441"/>
    <lineage>
        <taxon>Eukaryota</taxon>
        <taxon>Metazoa</taxon>
        <taxon>Ecdysozoa</taxon>
        <taxon>Arthropoda</taxon>
        <taxon>Hexapoda</taxon>
        <taxon>Collembola</taxon>
        <taxon>Entomobryomorpha</taxon>
        <taxon>Isotomoidea</taxon>
        <taxon>Isotomidae</taxon>
        <taxon>Proisotominae</taxon>
        <taxon>Folsomia</taxon>
    </lineage>
</organism>
<dbReference type="InterPro" id="IPR050459">
    <property type="entry name" value="WD_repeat_RBAP46/RBAP48/MSI1"/>
</dbReference>
<comment type="similarity">
    <text evidence="2">Belongs to the WD repeat RBAP46/RBAP48/MSI1 family.</text>
</comment>
<comment type="caution">
    <text evidence="14">The sequence shown here is derived from an EMBL/GenBank/DDBJ whole genome shotgun (WGS) entry which is preliminary data.</text>
</comment>
<feature type="compositionally biased region" description="Basic residues" evidence="11">
    <location>
        <begin position="241"/>
        <end position="250"/>
    </location>
</feature>
<feature type="region of interest" description="Disordered" evidence="11">
    <location>
        <begin position="184"/>
        <end position="318"/>
    </location>
</feature>
<keyword evidence="5" id="KW-0677">Repeat</keyword>
<dbReference type="SUPFAM" id="SSF50978">
    <property type="entry name" value="WD40 repeat-like"/>
    <property type="match status" value="1"/>
</dbReference>
<accession>A0A226DJ27</accession>
<feature type="region of interest" description="Disordered" evidence="11">
    <location>
        <begin position="1"/>
        <end position="37"/>
    </location>
</feature>
<sequence length="787" mass="87354">MMASCIDSWEEDSPRSDGEHSSTSPEPTSNVAVDDFTGGEKDYRCMYVRAITEEDLQNLSKSLVVLSDDDEVSEYEEVNVEEQGGERPLLYKVVTYEMACKLAQQLVVLNQSSEISELNIPSTSRLISHPSTGTEGSRSCCASTISISDSEGESIQPIFVGSHEQVETPNLSSKNNATKGMEVQKNEGAGKSASSKSKQSSTTTPGLSAGGALVKESKKKTQLERKIKSSPHESEESTAPSKRRRRRPRRFCTTSSSAGEEEQHDSDSSWSKSPTRKKRPTLPKVRVENSRRRTASARGKSSTNKRVSRTTKKATSEEIEANDAVPECQTVVAMMDTQRHTRCGIKTGISCEQLSSSKYPCRRCNREYYCSVEHQLADASRHKPFCKIDAQLEVIPFNEEYSYWLEHSAPLLYERCLNFVLVWPSLTVEWLTETVNIGPEPQLLLGTHTGDSEPNHLLICGVNLKKNDAHEGELHVLKRITHKGQIYRARHMPQDSSIIATKSPSKDVHVFFTHDFPEVAENDGFRTSLVLRGHSQGGFGLAWNIKERGILASGSNDGVICLWDICANPDTTPEPTIYLSSPRTVKASVKYTEHTSVVEDVAWNFFQPHVLASCGDDKKLIFWDIRTTTSAQTKENAHDGDINSVSLSPFIESLVLTGGSDKLVKIWDTRVLNDPVYTIQPFKDAVMNVQFSLYDNTFASAGDDGKVYIMSTTSCSSTSSSNESDDGSIPKEFEFIHSGHVSPIHEFSWSSGGMIASVSNDNILQIWEPARKADEDEDELFVPREDK</sequence>
<evidence type="ECO:0000256" key="1">
    <source>
        <dbReference type="ARBA" id="ARBA00004123"/>
    </source>
</evidence>
<dbReference type="InterPro" id="IPR019775">
    <property type="entry name" value="WD40_repeat_CS"/>
</dbReference>
<dbReference type="PROSITE" id="PS00678">
    <property type="entry name" value="WD_REPEATS_1"/>
    <property type="match status" value="3"/>
</dbReference>
<dbReference type="Pfam" id="PF00400">
    <property type="entry name" value="WD40"/>
    <property type="match status" value="3"/>
</dbReference>
<evidence type="ECO:0000256" key="5">
    <source>
        <dbReference type="ARBA" id="ARBA00022737"/>
    </source>
</evidence>
<dbReference type="InterPro" id="IPR002893">
    <property type="entry name" value="Znf_MYND"/>
</dbReference>
<dbReference type="PRINTS" id="PR00320">
    <property type="entry name" value="GPROTEINBRPT"/>
</dbReference>
<keyword evidence="3 10" id="KW-0853">WD repeat</keyword>
<feature type="domain" description="MYND-type" evidence="12">
    <location>
        <begin position="350"/>
        <end position="386"/>
    </location>
</feature>
<keyword evidence="15" id="KW-1185">Reference proteome</keyword>
<evidence type="ECO:0000256" key="8">
    <source>
        <dbReference type="ARBA" id="ARBA00022853"/>
    </source>
</evidence>
<evidence type="ECO:0000256" key="9">
    <source>
        <dbReference type="ARBA" id="ARBA00023242"/>
    </source>
</evidence>
<dbReference type="Pfam" id="PF12265">
    <property type="entry name" value="CAF1C_H4-bd"/>
    <property type="match status" value="1"/>
</dbReference>
<feature type="compositionally biased region" description="Basic and acidic residues" evidence="11">
    <location>
        <begin position="215"/>
        <end position="235"/>
    </location>
</feature>
<evidence type="ECO:0000256" key="3">
    <source>
        <dbReference type="ARBA" id="ARBA00022574"/>
    </source>
</evidence>
<dbReference type="AlphaFoldDB" id="A0A226DJ27"/>
<dbReference type="SUPFAM" id="SSF144232">
    <property type="entry name" value="HIT/MYND zinc finger-like"/>
    <property type="match status" value="1"/>
</dbReference>
<dbReference type="Gene3D" id="2.130.10.10">
    <property type="entry name" value="YVTN repeat-like/Quinoprotein amine dehydrogenase"/>
    <property type="match status" value="1"/>
</dbReference>
<dbReference type="PROSITE" id="PS50294">
    <property type="entry name" value="WD_REPEATS_REGION"/>
    <property type="match status" value="2"/>
</dbReference>
<feature type="repeat" description="WD" evidence="10">
    <location>
        <begin position="635"/>
        <end position="670"/>
    </location>
</feature>
<evidence type="ECO:0000259" key="12">
    <source>
        <dbReference type="Pfam" id="PF01753"/>
    </source>
</evidence>
<keyword evidence="8" id="KW-0156">Chromatin regulator</keyword>
<evidence type="ECO:0000313" key="14">
    <source>
        <dbReference type="EMBL" id="OXA44196.1"/>
    </source>
</evidence>
<feature type="compositionally biased region" description="Polar residues" evidence="11">
    <location>
        <begin position="21"/>
        <end position="31"/>
    </location>
</feature>
<keyword evidence="7" id="KW-0862">Zinc</keyword>
<dbReference type="PROSITE" id="PS50082">
    <property type="entry name" value="WD_REPEATS_2"/>
    <property type="match status" value="4"/>
</dbReference>
<feature type="repeat" description="WD" evidence="10">
    <location>
        <begin position="531"/>
        <end position="565"/>
    </location>
</feature>
<dbReference type="InterPro" id="IPR001680">
    <property type="entry name" value="WD40_rpt"/>
</dbReference>
<comment type="subcellular location">
    <subcellularLocation>
        <location evidence="1">Nucleus</location>
    </subcellularLocation>
</comment>
<dbReference type="Pfam" id="PF01753">
    <property type="entry name" value="zf-MYND"/>
    <property type="match status" value="1"/>
</dbReference>
<keyword evidence="9" id="KW-0539">Nucleus</keyword>
<protein>
    <submittedName>
        <fullName evidence="14">Putative histone-binding protein rbbD</fullName>
    </submittedName>
</protein>
<dbReference type="GO" id="GO:0008270">
    <property type="term" value="F:zinc ion binding"/>
    <property type="evidence" value="ECO:0007669"/>
    <property type="project" value="UniProtKB-KW"/>
</dbReference>
<evidence type="ECO:0000313" key="15">
    <source>
        <dbReference type="Proteomes" id="UP000198287"/>
    </source>
</evidence>
<keyword evidence="4" id="KW-0479">Metal-binding</keyword>
<dbReference type="OrthoDB" id="427795at2759"/>
<dbReference type="STRING" id="158441.A0A226DJ27"/>
<evidence type="ECO:0000256" key="11">
    <source>
        <dbReference type="SAM" id="MobiDB-lite"/>
    </source>
</evidence>
<name>A0A226DJ27_FOLCA</name>
<dbReference type="InterPro" id="IPR020472">
    <property type="entry name" value="WD40_PAC1"/>
</dbReference>
<evidence type="ECO:0000256" key="6">
    <source>
        <dbReference type="ARBA" id="ARBA00022771"/>
    </source>
</evidence>
<feature type="compositionally biased region" description="Low complexity" evidence="11">
    <location>
        <begin position="191"/>
        <end position="204"/>
    </location>
</feature>
<dbReference type="Gene3D" id="6.10.140.2220">
    <property type="match status" value="1"/>
</dbReference>
<keyword evidence="6" id="KW-0863">Zinc-finger</keyword>
<feature type="repeat" description="WD" evidence="10">
    <location>
        <begin position="737"/>
        <end position="768"/>
    </location>
</feature>
<evidence type="ECO:0000256" key="10">
    <source>
        <dbReference type="PROSITE-ProRule" id="PRU00221"/>
    </source>
</evidence>
<dbReference type="InterPro" id="IPR022052">
    <property type="entry name" value="Histone-bd_RBBP4-like_N"/>
</dbReference>
<proteinExistence type="inferred from homology"/>
<dbReference type="EMBL" id="LNIX01000020">
    <property type="protein sequence ID" value="OXA44196.1"/>
    <property type="molecule type" value="Genomic_DNA"/>
</dbReference>
<feature type="domain" description="Histone-binding protein RBBP4-like N-terminal" evidence="13">
    <location>
        <begin position="399"/>
        <end position="464"/>
    </location>
</feature>
<dbReference type="GO" id="GO:0005634">
    <property type="term" value="C:nucleus"/>
    <property type="evidence" value="ECO:0007669"/>
    <property type="project" value="UniProtKB-SubCell"/>
</dbReference>
<dbReference type="GO" id="GO:0006325">
    <property type="term" value="P:chromatin organization"/>
    <property type="evidence" value="ECO:0007669"/>
    <property type="project" value="UniProtKB-KW"/>
</dbReference>
<dbReference type="PANTHER" id="PTHR22850">
    <property type="entry name" value="WD40 REPEAT FAMILY"/>
    <property type="match status" value="1"/>
</dbReference>
<dbReference type="InterPro" id="IPR036322">
    <property type="entry name" value="WD40_repeat_dom_sf"/>
</dbReference>
<evidence type="ECO:0000259" key="13">
    <source>
        <dbReference type="Pfam" id="PF12265"/>
    </source>
</evidence>
<reference evidence="14 15" key="1">
    <citation type="submission" date="2015-12" db="EMBL/GenBank/DDBJ databases">
        <title>The genome of Folsomia candida.</title>
        <authorList>
            <person name="Faddeeva A."/>
            <person name="Derks M.F."/>
            <person name="Anvar Y."/>
            <person name="Smit S."/>
            <person name="Van Straalen N."/>
            <person name="Roelofs D."/>
        </authorList>
    </citation>
    <scope>NUCLEOTIDE SEQUENCE [LARGE SCALE GENOMIC DNA]</scope>
    <source>
        <strain evidence="14 15">VU population</strain>
        <tissue evidence="14">Whole body</tissue>
    </source>
</reference>
<feature type="repeat" description="WD" evidence="10">
    <location>
        <begin position="591"/>
        <end position="633"/>
    </location>
</feature>
<evidence type="ECO:0000256" key="2">
    <source>
        <dbReference type="ARBA" id="ARBA00009341"/>
    </source>
</evidence>
<dbReference type="SMART" id="SM00320">
    <property type="entry name" value="WD40"/>
    <property type="match status" value="6"/>
</dbReference>
<dbReference type="Proteomes" id="UP000198287">
    <property type="component" value="Unassembled WGS sequence"/>
</dbReference>